<dbReference type="GO" id="GO:0008743">
    <property type="term" value="F:L-threonine 3-dehydrogenase activity"/>
    <property type="evidence" value="ECO:0007669"/>
    <property type="project" value="TreeGrafter"/>
</dbReference>
<dbReference type="EMBL" id="CP040749">
    <property type="protein sequence ID" value="QCX40498.1"/>
    <property type="molecule type" value="Genomic_DNA"/>
</dbReference>
<evidence type="ECO:0000313" key="4">
    <source>
        <dbReference type="Proteomes" id="UP000306229"/>
    </source>
</evidence>
<dbReference type="RefSeq" id="WP_138951564.1">
    <property type="nucleotide sequence ID" value="NZ_CP040749.1"/>
</dbReference>
<dbReference type="PANTHER" id="PTHR42687">
    <property type="entry name" value="L-THREONINE 3-DEHYDROGENASE"/>
    <property type="match status" value="1"/>
</dbReference>
<dbReference type="Proteomes" id="UP000306229">
    <property type="component" value="Chromosome"/>
</dbReference>
<sequence length="317" mass="35599">MNNNSILVIGACGQIGSELVLKLRSIYGNEKVIASDIKNGSDELMQNGVFEILDATYKGAILQVIKKHNVSEVYLMAAMVSVTAEKYPHRAWDLNINSLLYVLELAQEGYLKKVFWPSSIAVFGKTTPNIDTPQVTVTEPSTVYGISKLAGERWCAYYKAKYGIDVRSVRYPGIISWKTPPGGGTTDYAVEIYHKALSDGSYECFLSEDTRLPMMYMDDAIDATISLMDADLPNGFASYNISATDFTPKEIAESIKKQIPDFSINYSPDFRQQIADSWPQNMDDSQAQKDWNWKPNFDLEKMTKAMLENLKLIKEVN</sequence>
<reference evidence="3 4" key="1">
    <citation type="submission" date="2019-05" db="EMBL/GenBank/DDBJ databases">
        <title>Algicella ahnfeltiae gen. nov., sp. nov., a novel marine bacterium of the family Flavobacteriaceae isolated from a red alga.</title>
        <authorList>
            <person name="Nedashkovskaya O.I."/>
            <person name="Kukhlevskiy A.D."/>
            <person name="Kim S.-G."/>
            <person name="Zhukova N.V."/>
            <person name="Mikhailov V.V."/>
        </authorList>
    </citation>
    <scope>NUCLEOTIDE SEQUENCE [LARGE SCALE GENOMIC DNA]</scope>
    <source>
        <strain evidence="3 4">10Alg115</strain>
    </source>
</reference>
<name>A0A5B7TWA1_9FLAO</name>
<proteinExistence type="inferred from homology"/>
<dbReference type="OrthoDB" id="9779902at2"/>
<dbReference type="Pfam" id="PF01370">
    <property type="entry name" value="Epimerase"/>
    <property type="match status" value="1"/>
</dbReference>
<dbReference type="InterPro" id="IPR001509">
    <property type="entry name" value="Epimerase_deHydtase"/>
</dbReference>
<accession>A0A5B7TWA1</accession>
<dbReference type="Gene3D" id="3.40.50.720">
    <property type="entry name" value="NAD(P)-binding Rossmann-like Domain"/>
    <property type="match status" value="1"/>
</dbReference>
<dbReference type="GO" id="GO:0006567">
    <property type="term" value="P:L-threonine catabolic process"/>
    <property type="evidence" value="ECO:0007669"/>
    <property type="project" value="TreeGrafter"/>
</dbReference>
<dbReference type="KEGG" id="fbe:FF125_19375"/>
<dbReference type="SUPFAM" id="SSF51735">
    <property type="entry name" value="NAD(P)-binding Rossmann-fold domains"/>
    <property type="match status" value="1"/>
</dbReference>
<organism evidence="3 4">
    <name type="scientific">Aureibaculum algae</name>
    <dbReference type="NCBI Taxonomy" id="2584122"/>
    <lineage>
        <taxon>Bacteria</taxon>
        <taxon>Pseudomonadati</taxon>
        <taxon>Bacteroidota</taxon>
        <taxon>Flavobacteriia</taxon>
        <taxon>Flavobacteriales</taxon>
        <taxon>Flavobacteriaceae</taxon>
        <taxon>Aureibaculum</taxon>
    </lineage>
</organism>
<gene>
    <name evidence="3" type="ORF">FF125_19375</name>
</gene>
<comment type="similarity">
    <text evidence="1">Belongs to the NAD(P)-dependent epimerase/dehydratase family.</text>
</comment>
<feature type="domain" description="NAD-dependent epimerase/dehydratase" evidence="2">
    <location>
        <begin position="6"/>
        <end position="231"/>
    </location>
</feature>
<keyword evidence="4" id="KW-1185">Reference proteome</keyword>
<dbReference type="PANTHER" id="PTHR42687:SF1">
    <property type="entry name" value="L-THREONINE 3-DEHYDROGENASE, MITOCHONDRIAL"/>
    <property type="match status" value="1"/>
</dbReference>
<evidence type="ECO:0000256" key="1">
    <source>
        <dbReference type="ARBA" id="ARBA00007637"/>
    </source>
</evidence>
<dbReference type="AlphaFoldDB" id="A0A5B7TWA1"/>
<protein>
    <submittedName>
        <fullName evidence="3">NAD-dependent epimerase/dehydratase family protein</fullName>
    </submittedName>
</protein>
<evidence type="ECO:0000259" key="2">
    <source>
        <dbReference type="Pfam" id="PF01370"/>
    </source>
</evidence>
<dbReference type="InterPro" id="IPR051225">
    <property type="entry name" value="NAD(P)_epim/dehydratase"/>
</dbReference>
<dbReference type="InterPro" id="IPR036291">
    <property type="entry name" value="NAD(P)-bd_dom_sf"/>
</dbReference>
<evidence type="ECO:0000313" key="3">
    <source>
        <dbReference type="EMBL" id="QCX40498.1"/>
    </source>
</evidence>